<feature type="chain" id="PRO_5001644753" description="Thionin-like protein" evidence="1">
    <location>
        <begin position="22"/>
        <end position="72"/>
    </location>
</feature>
<accession>A0A067LK01</accession>
<evidence type="ECO:0000313" key="2">
    <source>
        <dbReference type="EMBL" id="KDP44629.1"/>
    </source>
</evidence>
<name>A0A067LK01_JATCU</name>
<dbReference type="STRING" id="180498.A0A067LK01"/>
<protein>
    <recommendedName>
        <fullName evidence="4">Thionin-like protein</fullName>
    </recommendedName>
</protein>
<dbReference type="Proteomes" id="UP000027138">
    <property type="component" value="Unassembled WGS sequence"/>
</dbReference>
<dbReference type="AlphaFoldDB" id="A0A067LK01"/>
<feature type="signal peptide" evidence="1">
    <location>
        <begin position="1"/>
        <end position="21"/>
    </location>
</feature>
<dbReference type="PANTHER" id="PTHR37183:SF1">
    <property type="entry name" value="PLANT THIONIN FAMILY PROTEIN"/>
    <property type="match status" value="1"/>
</dbReference>
<organism evidence="2 3">
    <name type="scientific">Jatropha curcas</name>
    <name type="common">Barbados nut</name>
    <dbReference type="NCBI Taxonomy" id="180498"/>
    <lineage>
        <taxon>Eukaryota</taxon>
        <taxon>Viridiplantae</taxon>
        <taxon>Streptophyta</taxon>
        <taxon>Embryophyta</taxon>
        <taxon>Tracheophyta</taxon>
        <taxon>Spermatophyta</taxon>
        <taxon>Magnoliopsida</taxon>
        <taxon>eudicotyledons</taxon>
        <taxon>Gunneridae</taxon>
        <taxon>Pentapetalae</taxon>
        <taxon>rosids</taxon>
        <taxon>fabids</taxon>
        <taxon>Malpighiales</taxon>
        <taxon>Euphorbiaceae</taxon>
        <taxon>Crotonoideae</taxon>
        <taxon>Jatropheae</taxon>
        <taxon>Jatropha</taxon>
    </lineage>
</organism>
<dbReference type="OrthoDB" id="1933690at2759"/>
<keyword evidence="1" id="KW-0732">Signal</keyword>
<keyword evidence="3" id="KW-1185">Reference proteome</keyword>
<dbReference type="EMBL" id="KK914247">
    <property type="protein sequence ID" value="KDP44629.1"/>
    <property type="molecule type" value="Genomic_DNA"/>
</dbReference>
<evidence type="ECO:0000256" key="1">
    <source>
        <dbReference type="SAM" id="SignalP"/>
    </source>
</evidence>
<evidence type="ECO:0008006" key="4">
    <source>
        <dbReference type="Google" id="ProtNLM"/>
    </source>
</evidence>
<proteinExistence type="predicted"/>
<sequence length="72" mass="7989">MEKKVAAVLMIVCLIFGGLESVEPSAADCLDACTTACVNPNERLRQRCEIKCRIKCDSGNFSLCNFFPLRFV</sequence>
<gene>
    <name evidence="2" type="ORF">JCGZ_22048</name>
</gene>
<evidence type="ECO:0000313" key="3">
    <source>
        <dbReference type="Proteomes" id="UP000027138"/>
    </source>
</evidence>
<reference evidence="2 3" key="1">
    <citation type="journal article" date="2014" name="PLoS ONE">
        <title>Global Analysis of Gene Expression Profiles in Physic Nut (Jatropha curcas L.) Seedlings Exposed to Salt Stress.</title>
        <authorList>
            <person name="Zhang L."/>
            <person name="Zhang C."/>
            <person name="Wu P."/>
            <person name="Chen Y."/>
            <person name="Li M."/>
            <person name="Jiang H."/>
            <person name="Wu G."/>
        </authorList>
    </citation>
    <scope>NUCLEOTIDE SEQUENCE [LARGE SCALE GENOMIC DNA]</scope>
    <source>
        <strain evidence="3">cv. GZQX0401</strain>
        <tissue evidence="2">Young leaves</tissue>
    </source>
</reference>
<dbReference type="PANTHER" id="PTHR37183">
    <property type="entry name" value="PLANT THIONIN FAMILY PROTEIN"/>
    <property type="match status" value="1"/>
</dbReference>